<keyword evidence="3" id="KW-1003">Cell membrane</keyword>
<dbReference type="EMBL" id="QBKT01000003">
    <property type="protein sequence ID" value="PTX62257.1"/>
    <property type="molecule type" value="Genomic_DNA"/>
</dbReference>
<protein>
    <recommendedName>
        <fullName evidence="10">Transporter</fullName>
    </recommendedName>
</protein>
<dbReference type="InterPro" id="IPR004776">
    <property type="entry name" value="Mem_transp_PIN-like"/>
</dbReference>
<evidence type="ECO:0008006" key="10">
    <source>
        <dbReference type="Google" id="ProtNLM"/>
    </source>
</evidence>
<dbReference type="GO" id="GO:0016020">
    <property type="term" value="C:membrane"/>
    <property type="evidence" value="ECO:0007669"/>
    <property type="project" value="UniProtKB-SubCell"/>
</dbReference>
<reference evidence="8 9" key="1">
    <citation type="submission" date="2018-04" db="EMBL/GenBank/DDBJ databases">
        <title>Genomic Encyclopedia of Archaeal and Bacterial Type Strains, Phase II (KMG-II): from individual species to whole genera.</title>
        <authorList>
            <person name="Goeker M."/>
        </authorList>
    </citation>
    <scope>NUCLEOTIDE SEQUENCE [LARGE SCALE GENOMIC DNA]</scope>
    <source>
        <strain evidence="8 9">DSM 25731</strain>
    </source>
</reference>
<evidence type="ECO:0000256" key="4">
    <source>
        <dbReference type="ARBA" id="ARBA00022692"/>
    </source>
</evidence>
<comment type="subcellular location">
    <subcellularLocation>
        <location evidence="1">Membrane</location>
        <topology evidence="1">Multi-pass membrane protein</topology>
    </subcellularLocation>
</comment>
<feature type="transmembrane region" description="Helical" evidence="7">
    <location>
        <begin position="121"/>
        <end position="144"/>
    </location>
</feature>
<dbReference type="GO" id="GO:0055085">
    <property type="term" value="P:transmembrane transport"/>
    <property type="evidence" value="ECO:0007669"/>
    <property type="project" value="InterPro"/>
</dbReference>
<evidence type="ECO:0000256" key="1">
    <source>
        <dbReference type="ARBA" id="ARBA00004141"/>
    </source>
</evidence>
<feature type="transmembrane region" description="Helical" evidence="7">
    <location>
        <begin position="219"/>
        <end position="242"/>
    </location>
</feature>
<dbReference type="RefSeq" id="WP_108114464.1">
    <property type="nucleotide sequence ID" value="NZ_QBKT01000003.1"/>
</dbReference>
<feature type="transmembrane region" description="Helical" evidence="7">
    <location>
        <begin position="248"/>
        <end position="267"/>
    </location>
</feature>
<keyword evidence="2" id="KW-0813">Transport</keyword>
<evidence type="ECO:0000256" key="6">
    <source>
        <dbReference type="ARBA" id="ARBA00023136"/>
    </source>
</evidence>
<keyword evidence="6 7" id="KW-0472">Membrane</keyword>
<keyword evidence="5 7" id="KW-1133">Transmembrane helix</keyword>
<dbReference type="Proteomes" id="UP000244090">
    <property type="component" value="Unassembled WGS sequence"/>
</dbReference>
<sequence>MENYSYIIIVILLGVLIKKSKLLAQNFHMSLNRLLIYVFIPILTLLHVPEININSQHLWLIATPWIIYFGAMLFFYVAHKITPIDHKTRGALIMTAGIGSISFVGFPIFELFYGAKGLSYGIILSLGGTFIVCNSIGIITGIYFKNEGFRLKKIIRNLLIFPPFIALLIAILLNVSRYEHPVFVKEILTQLSKPFSMLALFSVGYQIVFRNLHNERKHLYLGLFYKLILAPALLFFIFYFLNDLNNDIVKICILGAGIGSMNTIAIIAAEFDLRPKLALLMPGFGIPISMITILIIQYLLNL</sequence>
<keyword evidence="4 7" id="KW-0812">Transmembrane</keyword>
<dbReference type="PANTHER" id="PTHR36838:SF1">
    <property type="entry name" value="SLR1864 PROTEIN"/>
    <property type="match status" value="1"/>
</dbReference>
<evidence type="ECO:0000313" key="9">
    <source>
        <dbReference type="Proteomes" id="UP000244090"/>
    </source>
</evidence>
<keyword evidence="9" id="KW-1185">Reference proteome</keyword>
<evidence type="ECO:0000256" key="3">
    <source>
        <dbReference type="ARBA" id="ARBA00022475"/>
    </source>
</evidence>
<proteinExistence type="predicted"/>
<evidence type="ECO:0000256" key="5">
    <source>
        <dbReference type="ARBA" id="ARBA00022989"/>
    </source>
</evidence>
<name>A0A2T6C1Y9_9FLAO</name>
<comment type="caution">
    <text evidence="8">The sequence shown here is derived from an EMBL/GenBank/DDBJ whole genome shotgun (WGS) entry which is preliminary data.</text>
</comment>
<feature type="transmembrane region" description="Helical" evidence="7">
    <location>
        <begin position="57"/>
        <end position="78"/>
    </location>
</feature>
<evidence type="ECO:0000256" key="7">
    <source>
        <dbReference type="SAM" id="Phobius"/>
    </source>
</evidence>
<feature type="transmembrane region" description="Helical" evidence="7">
    <location>
        <begin position="156"/>
        <end position="175"/>
    </location>
</feature>
<dbReference type="AlphaFoldDB" id="A0A2T6C1Y9"/>
<feature type="transmembrane region" description="Helical" evidence="7">
    <location>
        <begin position="6"/>
        <end position="22"/>
    </location>
</feature>
<evidence type="ECO:0000313" key="8">
    <source>
        <dbReference type="EMBL" id="PTX62257.1"/>
    </source>
</evidence>
<feature type="transmembrane region" description="Helical" evidence="7">
    <location>
        <begin position="34"/>
        <end position="51"/>
    </location>
</feature>
<organism evidence="8 9">
    <name type="scientific">Kordia periserrulae</name>
    <dbReference type="NCBI Taxonomy" id="701523"/>
    <lineage>
        <taxon>Bacteria</taxon>
        <taxon>Pseudomonadati</taxon>
        <taxon>Bacteroidota</taxon>
        <taxon>Flavobacteriia</taxon>
        <taxon>Flavobacteriales</taxon>
        <taxon>Flavobacteriaceae</taxon>
        <taxon>Kordia</taxon>
    </lineage>
</organism>
<accession>A0A2T6C1Y9</accession>
<dbReference type="PANTHER" id="PTHR36838">
    <property type="entry name" value="AUXIN EFFLUX CARRIER FAMILY PROTEIN"/>
    <property type="match status" value="1"/>
</dbReference>
<feature type="transmembrane region" description="Helical" evidence="7">
    <location>
        <begin position="279"/>
        <end position="300"/>
    </location>
</feature>
<evidence type="ECO:0000256" key="2">
    <source>
        <dbReference type="ARBA" id="ARBA00022448"/>
    </source>
</evidence>
<feature type="transmembrane region" description="Helical" evidence="7">
    <location>
        <begin position="90"/>
        <end position="109"/>
    </location>
</feature>
<dbReference type="Pfam" id="PF03547">
    <property type="entry name" value="Mem_trans"/>
    <property type="match status" value="1"/>
</dbReference>
<feature type="transmembrane region" description="Helical" evidence="7">
    <location>
        <begin position="195"/>
        <end position="212"/>
    </location>
</feature>
<gene>
    <name evidence="8" type="ORF">C8N46_103357</name>
</gene>